<dbReference type="RefSeq" id="WP_350936508.1">
    <property type="nucleotide sequence ID" value="NZ_CP157762.1"/>
</dbReference>
<reference evidence="3" key="1">
    <citation type="submission" date="2024-01" db="EMBL/GenBank/DDBJ databases">
        <title>The genome sequence of Micromonospora mangrovi CCTCC AA 2012012.</title>
        <authorList>
            <person name="Gao J."/>
        </authorList>
    </citation>
    <scope>NUCLEOTIDE SEQUENCE</scope>
    <source>
        <strain evidence="3">CCTCC AA 2012012</strain>
    </source>
</reference>
<organism evidence="3">
    <name type="scientific">Micromonospora sp. CCTCC AA 2012012</name>
    <dbReference type="NCBI Taxonomy" id="3111921"/>
    <lineage>
        <taxon>Bacteria</taxon>
        <taxon>Bacillati</taxon>
        <taxon>Actinomycetota</taxon>
        <taxon>Actinomycetes</taxon>
        <taxon>Micromonosporales</taxon>
        <taxon>Micromonosporaceae</taxon>
        <taxon>Micromonospora</taxon>
    </lineage>
</organism>
<keyword evidence="2" id="KW-0732">Signal</keyword>
<reference evidence="4" key="2">
    <citation type="submission" date="2024-06" db="EMBL/GenBank/DDBJ databases">
        <title>Micromonospora mangrovi CCTCC AA 2012012 genome sequences.</title>
        <authorList>
            <person name="Gao J."/>
        </authorList>
    </citation>
    <scope>NUCLEOTIDE SEQUENCE</scope>
    <source>
        <strain evidence="4">CCTCC AA 2012012</strain>
    </source>
</reference>
<feature type="signal peptide" evidence="2">
    <location>
        <begin position="1"/>
        <end position="24"/>
    </location>
</feature>
<evidence type="ECO:0000256" key="1">
    <source>
        <dbReference type="SAM" id="MobiDB-lite"/>
    </source>
</evidence>
<dbReference type="EMBL" id="CP159342">
    <property type="protein sequence ID" value="XCH76274.1"/>
    <property type="molecule type" value="Genomic_DNA"/>
</dbReference>
<protein>
    <submittedName>
        <fullName evidence="3">Uncharacterized protein</fullName>
    </submittedName>
</protein>
<name>A0AAU7MG37_9ACTN</name>
<accession>A0AAU7MG37</accession>
<dbReference type="EMBL" id="CP157762">
    <property type="protein sequence ID" value="XBP95571.1"/>
    <property type="molecule type" value="Genomic_DNA"/>
</dbReference>
<feature type="chain" id="PRO_5043289036" evidence="2">
    <location>
        <begin position="25"/>
        <end position="51"/>
    </location>
</feature>
<proteinExistence type="predicted"/>
<evidence type="ECO:0000256" key="2">
    <source>
        <dbReference type="SAM" id="SignalP"/>
    </source>
</evidence>
<sequence>MGSIRRAIAIATLAAGIVTGLVSAAGHGTGNPASADPGTSAPVVMIDTPWE</sequence>
<feature type="region of interest" description="Disordered" evidence="1">
    <location>
        <begin position="28"/>
        <end position="51"/>
    </location>
</feature>
<dbReference type="AlphaFoldDB" id="A0AAU7MG37"/>
<gene>
    <name evidence="4" type="ORF">ABUL08_09340</name>
    <name evidence="3" type="ORF">VK199_09295</name>
</gene>
<evidence type="ECO:0000313" key="4">
    <source>
        <dbReference type="EMBL" id="XCH76274.1"/>
    </source>
</evidence>
<evidence type="ECO:0000313" key="3">
    <source>
        <dbReference type="EMBL" id="XBP95571.1"/>
    </source>
</evidence>